<dbReference type="Gene3D" id="3.40.190.10">
    <property type="entry name" value="Periplasmic binding protein-like II"/>
    <property type="match status" value="2"/>
</dbReference>
<comment type="similarity">
    <text evidence="1">Belongs to the bacterial solute-binding protein 1 family.</text>
</comment>
<gene>
    <name evidence="4" type="ORF">DRJ04_04205</name>
</gene>
<dbReference type="Proteomes" id="UP000280417">
    <property type="component" value="Unassembled WGS sequence"/>
</dbReference>
<dbReference type="GO" id="GO:1901982">
    <property type="term" value="F:maltose binding"/>
    <property type="evidence" value="ECO:0007669"/>
    <property type="project" value="TreeGrafter"/>
</dbReference>
<reference evidence="4 5" key="1">
    <citation type="submission" date="2018-06" db="EMBL/GenBank/DDBJ databases">
        <title>Extensive metabolic versatility and redundancy in microbially diverse, dynamic hydrothermal sediments.</title>
        <authorList>
            <person name="Dombrowski N."/>
            <person name="Teske A."/>
            <person name="Baker B.J."/>
        </authorList>
    </citation>
    <scope>NUCLEOTIDE SEQUENCE [LARGE SCALE GENOMIC DNA]</scope>
    <source>
        <strain evidence="4">B3_G15</strain>
    </source>
</reference>
<dbReference type="GO" id="GO:0042956">
    <property type="term" value="P:maltodextrin transmembrane transport"/>
    <property type="evidence" value="ECO:0007669"/>
    <property type="project" value="TreeGrafter"/>
</dbReference>
<name>A0A662DGT8_UNCAE</name>
<dbReference type="AlphaFoldDB" id="A0A662DGT8"/>
<dbReference type="GO" id="GO:0015768">
    <property type="term" value="P:maltose transport"/>
    <property type="evidence" value="ECO:0007669"/>
    <property type="project" value="TreeGrafter"/>
</dbReference>
<proteinExistence type="inferred from homology"/>
<dbReference type="SUPFAM" id="SSF53850">
    <property type="entry name" value="Periplasmic binding protein-like II"/>
    <property type="match status" value="1"/>
</dbReference>
<evidence type="ECO:0000313" key="4">
    <source>
        <dbReference type="EMBL" id="RLE13503.1"/>
    </source>
</evidence>
<dbReference type="EMBL" id="QMQA01000092">
    <property type="protein sequence ID" value="RLE13503.1"/>
    <property type="molecule type" value="Genomic_DNA"/>
</dbReference>
<keyword evidence="3" id="KW-0732">Signal</keyword>
<dbReference type="GO" id="GO:0055052">
    <property type="term" value="C:ATP-binding cassette (ABC) transporter complex, substrate-binding subunit-containing"/>
    <property type="evidence" value="ECO:0007669"/>
    <property type="project" value="TreeGrafter"/>
</dbReference>
<accession>A0A662DGT8</accession>
<evidence type="ECO:0000256" key="3">
    <source>
        <dbReference type="ARBA" id="ARBA00022729"/>
    </source>
</evidence>
<comment type="caution">
    <text evidence="4">The sequence shown here is derived from an EMBL/GenBank/DDBJ whole genome shotgun (WGS) entry which is preliminary data.</text>
</comment>
<evidence type="ECO:0000256" key="1">
    <source>
        <dbReference type="ARBA" id="ARBA00008520"/>
    </source>
</evidence>
<dbReference type="Pfam" id="PF01547">
    <property type="entry name" value="SBP_bac_1"/>
    <property type="match status" value="1"/>
</dbReference>
<evidence type="ECO:0008006" key="6">
    <source>
        <dbReference type="Google" id="ProtNLM"/>
    </source>
</evidence>
<dbReference type="PANTHER" id="PTHR30061">
    <property type="entry name" value="MALTOSE-BINDING PERIPLASMIC PROTEIN"/>
    <property type="match status" value="1"/>
</dbReference>
<keyword evidence="2" id="KW-0813">Transport</keyword>
<sequence length="458" mass="50756">MKKARIVVSFFLAGLVVGLFVGIASGEAAYEKINWNAPKPIHERIGGPEYILPQGWKEATAGVKKIRVSNFGALKHDPATVANAKKFTELTGIKVELLAWAEAPIVAKTISILAARSKAVDVFCYDHPTTYTQFAAAGWLHSLDAIWNDPDVWKLYAPPTKEGLTAPDGHIYGSIGQVKTMMLYYRPSIVPTVPETWVDLQETARKVTTSAVWGFVFPAGGEMDIIYPLRDMIYSQGGRLVDKKRQRIVINSPEGRRAWKMLCDMVLVDKSAPASVLEYSWMGASDMFAMGKAAMVMSHTVDANRFQDPVKAPGIKGDWDVAAPPKWDDAMPDEYHASYFDIDGYMINKYIDDKHKAAAMLFLDFMRSFEASYRELIIEGNEAAVLAVYDTPAAKKIPAAEGRKIAMSKAVLETFPPAGRTLTDIIKEHFGYAVTGKMKPMEALEKCQEILDQYAVPE</sequence>
<dbReference type="PANTHER" id="PTHR30061:SF50">
    <property type="entry name" value="MALTOSE_MALTODEXTRIN-BINDING PERIPLASMIC PROTEIN"/>
    <property type="match status" value="1"/>
</dbReference>
<organism evidence="4 5">
    <name type="scientific">Aerophobetes bacterium</name>
    <dbReference type="NCBI Taxonomy" id="2030807"/>
    <lineage>
        <taxon>Bacteria</taxon>
        <taxon>Candidatus Aerophobota</taxon>
    </lineage>
</organism>
<protein>
    <recommendedName>
        <fullName evidence="6">Extracellular solute-binding protein</fullName>
    </recommendedName>
</protein>
<evidence type="ECO:0000313" key="5">
    <source>
        <dbReference type="Proteomes" id="UP000280417"/>
    </source>
</evidence>
<evidence type="ECO:0000256" key="2">
    <source>
        <dbReference type="ARBA" id="ARBA00022448"/>
    </source>
</evidence>
<dbReference type="InterPro" id="IPR006059">
    <property type="entry name" value="SBP"/>
</dbReference>